<dbReference type="OrthoDB" id="9773047at2"/>
<evidence type="ECO:0000313" key="4">
    <source>
        <dbReference type="Proteomes" id="UP000184518"/>
    </source>
</evidence>
<reference evidence="4" key="1">
    <citation type="submission" date="2016-11" db="EMBL/GenBank/DDBJ databases">
        <authorList>
            <person name="Varghese N."/>
            <person name="Submissions S."/>
        </authorList>
    </citation>
    <scope>NUCLEOTIDE SEQUENCE [LARGE SCALE GENOMIC DNA]</scope>
    <source>
        <strain evidence="4">DSM 27619</strain>
    </source>
</reference>
<accession>A0A1M5C3Y5</accession>
<feature type="domain" description="Beta-lactamase-related" evidence="2">
    <location>
        <begin position="77"/>
        <end position="277"/>
    </location>
</feature>
<gene>
    <name evidence="3" type="ORF">SAMN05443633_104394</name>
</gene>
<proteinExistence type="predicted"/>
<dbReference type="EMBL" id="FQUT01000004">
    <property type="protein sequence ID" value="SHF49449.1"/>
    <property type="molecule type" value="Genomic_DNA"/>
</dbReference>
<feature type="transmembrane region" description="Helical" evidence="1">
    <location>
        <begin position="7"/>
        <end position="27"/>
    </location>
</feature>
<evidence type="ECO:0000259" key="2">
    <source>
        <dbReference type="Pfam" id="PF00144"/>
    </source>
</evidence>
<dbReference type="InterPro" id="IPR012338">
    <property type="entry name" value="Beta-lactam/transpept-like"/>
</dbReference>
<keyword evidence="1" id="KW-0812">Transmembrane</keyword>
<dbReference type="Gene3D" id="3.40.710.10">
    <property type="entry name" value="DD-peptidase/beta-lactamase superfamily"/>
    <property type="match status" value="1"/>
</dbReference>
<dbReference type="PANTHER" id="PTHR43283">
    <property type="entry name" value="BETA-LACTAMASE-RELATED"/>
    <property type="match status" value="1"/>
</dbReference>
<dbReference type="InterPro" id="IPR001466">
    <property type="entry name" value="Beta-lactam-related"/>
</dbReference>
<organism evidence="3 4">
    <name type="scientific">Chryseobacterium arachidis</name>
    <dbReference type="NCBI Taxonomy" id="1416778"/>
    <lineage>
        <taxon>Bacteria</taxon>
        <taxon>Pseudomonadati</taxon>
        <taxon>Bacteroidota</taxon>
        <taxon>Flavobacteriia</taxon>
        <taxon>Flavobacteriales</taxon>
        <taxon>Weeksellaceae</taxon>
        <taxon>Chryseobacterium group</taxon>
        <taxon>Chryseobacterium</taxon>
    </lineage>
</organism>
<dbReference type="Pfam" id="PF00144">
    <property type="entry name" value="Beta-lactamase"/>
    <property type="match status" value="1"/>
</dbReference>
<keyword evidence="4" id="KW-1185">Reference proteome</keyword>
<dbReference type="AlphaFoldDB" id="A0A1M5C3Y5"/>
<evidence type="ECO:0000313" key="3">
    <source>
        <dbReference type="EMBL" id="SHF49449.1"/>
    </source>
</evidence>
<protein>
    <submittedName>
        <fullName evidence="3">CubicO group peptidase, beta-lactamase class C family</fullName>
    </submittedName>
</protein>
<keyword evidence="1" id="KW-1133">Transmembrane helix</keyword>
<sequence>MKKKATVFLGSISAVIGLICLSGYGYLFKALVINLKKGPLTPSTDDVEKFPSHIVKNANPKQWKKSLRYNKLPLTENIIQELKKTRASSLLIIHNSKLVHEQYWKDKNPYSLTNSFSMAKAILSILVGFAIDDGYLESENQLVSDFLPEYKKSNYGRFLTFRHLMTMQAGLDWEEEYHHPFAENSKQYFVNNLEEQTLGVKMKQMPGESYEYQSVSAQLLGIALKKAIGKSLADYLSEKLWKPLQMEFPAKWSVDEQGLEKAFCCLHAIPRDFAKIGQLIMQDGNWNGKQILSREYCKKLQTPTRENNAFCFNIWADEDSTTKYRFFYGFLGQFIIMVPSKNLVIVKSGFYNRLEVDDKKRPLQVRLLVEEIIGLFNL</sequence>
<dbReference type="InterPro" id="IPR050789">
    <property type="entry name" value="Diverse_Enzym_Activities"/>
</dbReference>
<dbReference type="RefSeq" id="WP_072956888.1">
    <property type="nucleotide sequence ID" value="NZ_FQUT01000004.1"/>
</dbReference>
<name>A0A1M5C3Y5_9FLAO</name>
<evidence type="ECO:0000256" key="1">
    <source>
        <dbReference type="SAM" id="Phobius"/>
    </source>
</evidence>
<keyword evidence="1" id="KW-0472">Membrane</keyword>
<dbReference type="PANTHER" id="PTHR43283:SF7">
    <property type="entry name" value="BETA-LACTAMASE-RELATED DOMAIN-CONTAINING PROTEIN"/>
    <property type="match status" value="1"/>
</dbReference>
<dbReference type="Proteomes" id="UP000184518">
    <property type="component" value="Unassembled WGS sequence"/>
</dbReference>
<dbReference type="SUPFAM" id="SSF56601">
    <property type="entry name" value="beta-lactamase/transpeptidase-like"/>
    <property type="match status" value="1"/>
</dbReference>